<feature type="binding site" evidence="9">
    <location>
        <position position="136"/>
    </location>
    <ligand>
        <name>sn-glycerol 3-phosphate</name>
        <dbReference type="ChEBI" id="CHEBI:57597"/>
    </ligand>
</feature>
<feature type="binding site" evidence="9">
    <location>
        <position position="255"/>
    </location>
    <ligand>
        <name>sn-glycerol 3-phosphate</name>
        <dbReference type="ChEBI" id="CHEBI:57597"/>
    </ligand>
</feature>
<feature type="binding site" evidence="9">
    <location>
        <position position="279"/>
    </location>
    <ligand>
        <name>NADPH</name>
        <dbReference type="ChEBI" id="CHEBI:57783"/>
    </ligand>
</feature>
<feature type="active site" description="Proton acceptor" evidence="9">
    <location>
        <position position="191"/>
    </location>
</feature>
<proteinExistence type="inferred from homology"/>
<evidence type="ECO:0000256" key="4">
    <source>
        <dbReference type="ARBA" id="ARBA00023002"/>
    </source>
</evidence>
<feature type="domain" description="Glycerol-3-phosphate dehydrogenase NAD-dependent C-terminal" evidence="13">
    <location>
        <begin position="180"/>
        <end position="320"/>
    </location>
</feature>
<dbReference type="NCBIfam" id="NF000940">
    <property type="entry name" value="PRK00094.1-2"/>
    <property type="match status" value="1"/>
</dbReference>
<feature type="binding site" evidence="9">
    <location>
        <position position="254"/>
    </location>
    <ligand>
        <name>sn-glycerol 3-phosphate</name>
        <dbReference type="ChEBI" id="CHEBI:57597"/>
    </ligand>
</feature>
<feature type="binding site" evidence="9">
    <location>
        <position position="32"/>
    </location>
    <ligand>
        <name>NADPH</name>
        <dbReference type="ChEBI" id="CHEBI:57783"/>
    </ligand>
</feature>
<dbReference type="Pfam" id="PF07479">
    <property type="entry name" value="NAD_Gly3P_dh_C"/>
    <property type="match status" value="1"/>
</dbReference>
<organism evidence="14 15">
    <name type="scientific">Virgibacillus halodenitrificans</name>
    <name type="common">Bacillus halodenitrificans</name>
    <dbReference type="NCBI Taxonomy" id="1482"/>
    <lineage>
        <taxon>Bacteria</taxon>
        <taxon>Bacillati</taxon>
        <taxon>Bacillota</taxon>
        <taxon>Bacilli</taxon>
        <taxon>Bacillales</taxon>
        <taxon>Bacillaceae</taxon>
        <taxon>Virgibacillus</taxon>
    </lineage>
</organism>
<dbReference type="EMBL" id="JACWEZ010000004">
    <property type="protein sequence ID" value="MBD1222622.1"/>
    <property type="molecule type" value="Genomic_DNA"/>
</dbReference>
<dbReference type="PIRSF" id="PIRSF000114">
    <property type="entry name" value="Glycerol-3-P_dh"/>
    <property type="match status" value="1"/>
</dbReference>
<dbReference type="NCBIfam" id="NF000942">
    <property type="entry name" value="PRK00094.1-4"/>
    <property type="match status" value="1"/>
</dbReference>
<dbReference type="EC" id="1.1.1.94" evidence="9"/>
<dbReference type="NCBIfam" id="NF000941">
    <property type="entry name" value="PRK00094.1-3"/>
    <property type="match status" value="1"/>
</dbReference>
<feature type="binding site" evidence="9">
    <location>
        <position position="255"/>
    </location>
    <ligand>
        <name>NADPH</name>
        <dbReference type="ChEBI" id="CHEBI:57783"/>
    </ligand>
</feature>
<accession>A0ABR7VQ12</accession>
<dbReference type="PANTHER" id="PTHR11728">
    <property type="entry name" value="GLYCEROL-3-PHOSPHATE DEHYDROGENASE"/>
    <property type="match status" value="1"/>
</dbReference>
<feature type="binding site" evidence="9">
    <location>
        <position position="105"/>
    </location>
    <ligand>
        <name>NADPH</name>
        <dbReference type="ChEBI" id="CHEBI:57783"/>
    </ligand>
</feature>
<comment type="subcellular location">
    <subcellularLocation>
        <location evidence="9">Cytoplasm</location>
    </subcellularLocation>
</comment>
<comment type="pathway">
    <text evidence="9">Membrane lipid metabolism; glycerophospholipid metabolism.</text>
</comment>
<evidence type="ECO:0000256" key="5">
    <source>
        <dbReference type="ARBA" id="ARBA00023027"/>
    </source>
</evidence>
<dbReference type="PROSITE" id="PS00957">
    <property type="entry name" value="NAD_G3PDH"/>
    <property type="match status" value="1"/>
</dbReference>
<dbReference type="PRINTS" id="PR00077">
    <property type="entry name" value="GPDHDRGNASE"/>
</dbReference>
<dbReference type="InterPro" id="IPR006168">
    <property type="entry name" value="G3P_DH_NAD-dep"/>
</dbReference>
<dbReference type="SUPFAM" id="SSF51735">
    <property type="entry name" value="NAD(P)-binding Rossmann-fold domains"/>
    <property type="match status" value="1"/>
</dbReference>
<keyword evidence="15" id="KW-1185">Reference proteome</keyword>
<feature type="binding site" evidence="9">
    <location>
        <position position="140"/>
    </location>
    <ligand>
        <name>NADPH</name>
        <dbReference type="ChEBI" id="CHEBI:57783"/>
    </ligand>
</feature>
<dbReference type="Pfam" id="PF01210">
    <property type="entry name" value="NAD_Gly3P_dh_N"/>
    <property type="match status" value="1"/>
</dbReference>
<evidence type="ECO:0000256" key="1">
    <source>
        <dbReference type="ARBA" id="ARBA00011009"/>
    </source>
</evidence>
<evidence type="ECO:0000259" key="12">
    <source>
        <dbReference type="Pfam" id="PF01210"/>
    </source>
</evidence>
<evidence type="ECO:0000256" key="3">
    <source>
        <dbReference type="ARBA" id="ARBA00022857"/>
    </source>
</evidence>
<evidence type="ECO:0000313" key="14">
    <source>
        <dbReference type="EMBL" id="MBD1222622.1"/>
    </source>
</evidence>
<comment type="function">
    <text evidence="9">Catalyzes the reduction of the glycolytic intermediate dihydroxyacetone phosphate (DHAP) to sn-glycerol 3-phosphate (G3P), the key precursor for phospholipid synthesis.</text>
</comment>
<dbReference type="InterPro" id="IPR008927">
    <property type="entry name" value="6-PGluconate_DH-like_C_sf"/>
</dbReference>
<gene>
    <name evidence="9" type="primary">gpsA</name>
    <name evidence="14" type="ORF">IC602_08375</name>
</gene>
<keyword evidence="8 9" id="KW-1208">Phospholipid metabolism</keyword>
<evidence type="ECO:0000259" key="13">
    <source>
        <dbReference type="Pfam" id="PF07479"/>
    </source>
</evidence>
<keyword evidence="2 9" id="KW-0444">Lipid biosynthesis</keyword>
<comment type="catalytic activity">
    <reaction evidence="9">
        <text>sn-glycerol 3-phosphate + NAD(+) = dihydroxyacetone phosphate + NADH + H(+)</text>
        <dbReference type="Rhea" id="RHEA:11092"/>
        <dbReference type="ChEBI" id="CHEBI:15378"/>
        <dbReference type="ChEBI" id="CHEBI:57540"/>
        <dbReference type="ChEBI" id="CHEBI:57597"/>
        <dbReference type="ChEBI" id="CHEBI:57642"/>
        <dbReference type="ChEBI" id="CHEBI:57945"/>
        <dbReference type="EC" id="1.1.1.94"/>
    </reaction>
</comment>
<evidence type="ECO:0000313" key="15">
    <source>
        <dbReference type="Proteomes" id="UP000621631"/>
    </source>
</evidence>
<dbReference type="InterPro" id="IPR011128">
    <property type="entry name" value="G3P_DH_NAD-dep_N"/>
</dbReference>
<dbReference type="SUPFAM" id="SSF48179">
    <property type="entry name" value="6-phosphogluconate dehydrogenase C-terminal domain-like"/>
    <property type="match status" value="1"/>
</dbReference>
<name>A0ABR7VQ12_VIRHA</name>
<evidence type="ECO:0000256" key="10">
    <source>
        <dbReference type="RuleBase" id="RU000437"/>
    </source>
</evidence>
<dbReference type="PANTHER" id="PTHR11728:SF1">
    <property type="entry name" value="GLYCEROL-3-PHOSPHATE DEHYDROGENASE [NAD(+)] 2, CHLOROPLASTIC"/>
    <property type="match status" value="1"/>
</dbReference>
<keyword evidence="6 9" id="KW-0443">Lipid metabolism</keyword>
<comment type="similarity">
    <text evidence="1 9 10">Belongs to the NAD-dependent glycerol-3-phosphate dehydrogenase family.</text>
</comment>
<protein>
    <recommendedName>
        <fullName evidence="9">Glycerol-3-phosphate dehydrogenase [NAD(P)+]</fullName>
        <ecNumber evidence="9">1.1.1.94</ecNumber>
    </recommendedName>
    <alternativeName>
        <fullName evidence="9">NAD(P)(+)-dependent glycerol-3-phosphate dehydrogenase</fullName>
    </alternativeName>
    <alternativeName>
        <fullName evidence="9">NAD(P)H-dependent dihydroxyacetone-phosphate reductase</fullName>
    </alternativeName>
</protein>
<evidence type="ECO:0000256" key="9">
    <source>
        <dbReference type="HAMAP-Rule" id="MF_00394"/>
    </source>
</evidence>
<feature type="binding site" evidence="9">
    <location>
        <position position="49"/>
    </location>
    <ligand>
        <name>NADPH</name>
        <dbReference type="ChEBI" id="CHEBI:57783"/>
    </ligand>
</feature>
<feature type="binding site" evidence="9">
    <location>
        <position position="105"/>
    </location>
    <ligand>
        <name>sn-glycerol 3-phosphate</name>
        <dbReference type="ChEBI" id="CHEBI:57597"/>
    </ligand>
</feature>
<sequence length="345" mass="37748">MQKVAVLGAGSWGTALSIVLADNGHDVRLWTHRQEQAELINTTHKNEKYLDVTIPKEINAYHDLKSAVKDVTAIVIVVPTKAIREVCKQLNEVLEQKVNIIHASKGIEPVSLKRVSEMISDELSQYDNEDIVVLSGPSHAEEVALRQPTTVTVSALNIELAKHAQDLFINEVFRVYTSPDIIGIELGGALKNIIALGAGISDGLGYGDNAKAALITRGLAEIARLGTTLGANPLSFLGLPGVGDLIVTCTSVHSRNWRAGNLLGKGNNLDDVLEQMGMVVEGVRTVKAAHQFANEQKVEMPITTGIYQVIFEDKDPRDVVDQLMNRTKREEMDDLAKLLMERYSQ</sequence>
<feature type="binding site" evidence="9">
    <location>
        <position position="11"/>
    </location>
    <ligand>
        <name>NADPH</name>
        <dbReference type="ChEBI" id="CHEBI:57783"/>
    </ligand>
</feature>
<dbReference type="HAMAP" id="MF_00394">
    <property type="entry name" value="NAD_Glyc3P_dehydrog"/>
    <property type="match status" value="1"/>
</dbReference>
<dbReference type="Gene3D" id="3.40.50.720">
    <property type="entry name" value="NAD(P)-binding Rossmann-like Domain"/>
    <property type="match status" value="1"/>
</dbReference>
<dbReference type="Gene3D" id="1.10.1040.10">
    <property type="entry name" value="N-(1-d-carboxylethyl)-l-norvaline Dehydrogenase, domain 2"/>
    <property type="match status" value="1"/>
</dbReference>
<feature type="binding site" evidence="9">
    <location>
        <position position="33"/>
    </location>
    <ligand>
        <name>NADPH</name>
        <dbReference type="ChEBI" id="CHEBI:57783"/>
    </ligand>
</feature>
<feature type="binding site" evidence="9">
    <location>
        <position position="256"/>
    </location>
    <ligand>
        <name>sn-glycerol 3-phosphate</name>
        <dbReference type="ChEBI" id="CHEBI:57597"/>
    </ligand>
</feature>
<dbReference type="InterPro" id="IPR006109">
    <property type="entry name" value="G3P_DH_NAD-dep_C"/>
</dbReference>
<evidence type="ECO:0000256" key="7">
    <source>
        <dbReference type="ARBA" id="ARBA00023209"/>
    </source>
</evidence>
<evidence type="ECO:0000256" key="8">
    <source>
        <dbReference type="ARBA" id="ARBA00023264"/>
    </source>
</evidence>
<keyword evidence="5 9" id="KW-0520">NAD</keyword>
<feature type="binding site" evidence="9">
    <location>
        <position position="191"/>
    </location>
    <ligand>
        <name>sn-glycerol 3-phosphate</name>
        <dbReference type="ChEBI" id="CHEBI:57597"/>
    </ligand>
</feature>
<keyword evidence="9" id="KW-0963">Cytoplasm</keyword>
<keyword evidence="9" id="KW-0547">Nucleotide-binding</keyword>
<keyword evidence="3 9" id="KW-0521">NADP</keyword>
<feature type="binding site" evidence="9">
    <location>
        <position position="12"/>
    </location>
    <ligand>
        <name>NADPH</name>
        <dbReference type="ChEBI" id="CHEBI:57783"/>
    </ligand>
</feature>
<dbReference type="GO" id="GO:0047952">
    <property type="term" value="F:glycerol-3-phosphate dehydrogenase [NAD(P)+] activity"/>
    <property type="evidence" value="ECO:0007669"/>
    <property type="project" value="UniProtKB-EC"/>
</dbReference>
<dbReference type="RefSeq" id="WP_019378364.1">
    <property type="nucleotide sequence ID" value="NZ_CP033049.1"/>
</dbReference>
<keyword evidence="7 9" id="KW-0594">Phospholipid biosynthesis</keyword>
<dbReference type="Proteomes" id="UP000621631">
    <property type="component" value="Unassembled WGS sequence"/>
</dbReference>
<evidence type="ECO:0000256" key="2">
    <source>
        <dbReference type="ARBA" id="ARBA00022516"/>
    </source>
</evidence>
<dbReference type="InterPro" id="IPR036291">
    <property type="entry name" value="NAD(P)-bd_dom_sf"/>
</dbReference>
<feature type="binding site" evidence="9">
    <location>
        <position position="138"/>
    </location>
    <ligand>
        <name>sn-glycerol 3-phosphate</name>
        <dbReference type="ChEBI" id="CHEBI:57597"/>
    </ligand>
</feature>
<reference evidence="14 15" key="1">
    <citation type="submission" date="2020-09" db="EMBL/GenBank/DDBJ databases">
        <title>Draft Genome Sequences of Oil-Oxidizing Bacteria Halomonas titanicae, Marinobacter lutaoensis, and Virgibacillus halodenitrificans Isolated from Highly Saline Environments.</title>
        <authorList>
            <person name="Grouzdev D.S."/>
            <person name="Sokolova D.S."/>
            <person name="Semenova E.M."/>
            <person name="Borzenkov I.A."/>
            <person name="Bidzhieva S.K."/>
            <person name="Poltaraus A.B."/>
            <person name="Nazina T.N."/>
        </authorList>
    </citation>
    <scope>NUCLEOTIDE SEQUENCE [LARGE SCALE GENOMIC DNA]</scope>
    <source>
        <strain evidence="14 15">VKM B-3472D</strain>
    </source>
</reference>
<keyword evidence="4 9" id="KW-0560">Oxidoreductase</keyword>
<comment type="caution">
    <text evidence="14">The sequence shown here is derived from an EMBL/GenBank/DDBJ whole genome shotgun (WGS) entry which is preliminary data.</text>
</comment>
<evidence type="ECO:0000256" key="6">
    <source>
        <dbReference type="ARBA" id="ARBA00023098"/>
    </source>
</evidence>
<feature type="domain" description="Glycerol-3-phosphate dehydrogenase NAD-dependent N-terminal" evidence="12">
    <location>
        <begin position="3"/>
        <end position="160"/>
    </location>
</feature>
<dbReference type="InterPro" id="IPR013328">
    <property type="entry name" value="6PGD_dom2"/>
</dbReference>
<comment type="catalytic activity">
    <reaction evidence="9 11">
        <text>sn-glycerol 3-phosphate + NADP(+) = dihydroxyacetone phosphate + NADPH + H(+)</text>
        <dbReference type="Rhea" id="RHEA:11096"/>
        <dbReference type="ChEBI" id="CHEBI:15378"/>
        <dbReference type="ChEBI" id="CHEBI:57597"/>
        <dbReference type="ChEBI" id="CHEBI:57642"/>
        <dbReference type="ChEBI" id="CHEBI:57783"/>
        <dbReference type="ChEBI" id="CHEBI:58349"/>
        <dbReference type="EC" id="1.1.1.94"/>
    </reaction>
</comment>
<feature type="binding site" evidence="9">
    <location>
        <position position="281"/>
    </location>
    <ligand>
        <name>NADPH</name>
        <dbReference type="ChEBI" id="CHEBI:57783"/>
    </ligand>
</feature>
<feature type="binding site" evidence="9">
    <location>
        <position position="244"/>
    </location>
    <ligand>
        <name>sn-glycerol 3-phosphate</name>
        <dbReference type="ChEBI" id="CHEBI:57597"/>
    </ligand>
</feature>
<evidence type="ECO:0000256" key="11">
    <source>
        <dbReference type="RuleBase" id="RU000439"/>
    </source>
</evidence>